<sequence length="358" mass="39516">MTNQILNFANDYLQGAHPAILKRIMETNEMEMSGYGNDAISASAVESIRKACVCPQAAVHFLVGGTQTNQVMIASLLQSYQGVIAAKTGHISVHEAGAIEFGGHKVLELEGSDGKLTAQQIKETIEDYWADKNHEHMVMPGMVYLSQPTELGTLYSKAELEAISHVCKEKNVKLFVDGARLAYALACPENDVSLADLARLCDAFYIGGTKCGALLGEAVVIPNPQLLPHMTTIIKQHGALLAKGRLLGIQFDELFKDKLYQTIGKDAISYANQIRLACKNAGLPLYFENPTNQVFCIVNDEQMKKLAQNVSFSYWEKYDDKHTVIRFATSWSSKQEEVDQLCQIIKTLGNKHEISNSN</sequence>
<dbReference type="PATRIC" id="fig|1303.78.peg.1857"/>
<dbReference type="PANTHER" id="PTHR48097">
    <property type="entry name" value="L-THREONINE ALDOLASE-RELATED"/>
    <property type="match status" value="1"/>
</dbReference>
<protein>
    <submittedName>
        <fullName evidence="5">Low-specificity L-threonine aldolase</fullName>
        <ecNumber evidence="5">4.1.2.5</ecNumber>
    </submittedName>
</protein>
<comment type="caution">
    <text evidence="5">The sequence shown here is derived from an EMBL/GenBank/DDBJ whole genome shotgun (WGS) entry which is preliminary data.</text>
</comment>
<evidence type="ECO:0000259" key="4">
    <source>
        <dbReference type="Pfam" id="PF01212"/>
    </source>
</evidence>
<dbReference type="PANTHER" id="PTHR48097:SF5">
    <property type="entry name" value="LOW SPECIFICITY L-THREONINE ALDOLASE"/>
    <property type="match status" value="1"/>
</dbReference>
<dbReference type="InterPro" id="IPR001597">
    <property type="entry name" value="ArAA_b-elim_lyase/Thr_aldolase"/>
</dbReference>
<dbReference type="EMBL" id="LQNX01000070">
    <property type="protein sequence ID" value="KXT79993.1"/>
    <property type="molecule type" value="Genomic_DNA"/>
</dbReference>
<comment type="similarity">
    <text evidence="2">Belongs to the threonine aldolase family.</text>
</comment>
<dbReference type="InterPro" id="IPR015424">
    <property type="entry name" value="PyrdxlP-dep_Trfase"/>
</dbReference>
<evidence type="ECO:0000313" key="5">
    <source>
        <dbReference type="EMBL" id="KXT79993.1"/>
    </source>
</evidence>
<organism evidence="5 6">
    <name type="scientific">Streptococcus oralis</name>
    <dbReference type="NCBI Taxonomy" id="1303"/>
    <lineage>
        <taxon>Bacteria</taxon>
        <taxon>Bacillati</taxon>
        <taxon>Bacillota</taxon>
        <taxon>Bacilli</taxon>
        <taxon>Lactobacillales</taxon>
        <taxon>Streptococcaceae</taxon>
        <taxon>Streptococcus</taxon>
    </lineage>
</organism>
<dbReference type="InterPro" id="IPR015422">
    <property type="entry name" value="PyrdxlP-dep_Trfase_small"/>
</dbReference>
<dbReference type="SUPFAM" id="SSF53383">
    <property type="entry name" value="PLP-dependent transferases"/>
    <property type="match status" value="1"/>
</dbReference>
<reference evidence="5 6" key="1">
    <citation type="submission" date="2016-01" db="EMBL/GenBank/DDBJ databases">
        <title>Highly variable Streptococcus oralis are common among viridans streptococci isolated from primates.</title>
        <authorList>
            <person name="Denapaite D."/>
            <person name="Rieger M."/>
            <person name="Koendgen S."/>
            <person name="Brueckner R."/>
            <person name="Ochigava I."/>
            <person name="Kappeler P."/>
            <person name="Maetz-Rensing K."/>
            <person name="Leendertz F."/>
            <person name="Hakenbeck R."/>
        </authorList>
    </citation>
    <scope>NUCLEOTIDE SEQUENCE [LARGE SCALE GENOMIC DNA]</scope>
    <source>
        <strain evidence="5 6">DD15</strain>
    </source>
</reference>
<comment type="cofactor">
    <cofactor evidence="1">
        <name>pyridoxal 5'-phosphate</name>
        <dbReference type="ChEBI" id="CHEBI:597326"/>
    </cofactor>
</comment>
<gene>
    <name evidence="5" type="ORF">SORDD15_01771</name>
</gene>
<dbReference type="Pfam" id="PF01212">
    <property type="entry name" value="Beta_elim_lyase"/>
    <property type="match status" value="1"/>
</dbReference>
<dbReference type="GO" id="GO:0006520">
    <property type="term" value="P:amino acid metabolic process"/>
    <property type="evidence" value="ECO:0007669"/>
    <property type="project" value="InterPro"/>
</dbReference>
<accession>A0A139NVU5</accession>
<evidence type="ECO:0000256" key="3">
    <source>
        <dbReference type="ARBA" id="ARBA00022898"/>
    </source>
</evidence>
<feature type="domain" description="Aromatic amino acid beta-eliminating lyase/threonine aldolase" evidence="4">
    <location>
        <begin position="19"/>
        <end position="247"/>
    </location>
</feature>
<evidence type="ECO:0000313" key="6">
    <source>
        <dbReference type="Proteomes" id="UP000070678"/>
    </source>
</evidence>
<dbReference type="InterPro" id="IPR015421">
    <property type="entry name" value="PyrdxlP-dep_Trfase_major"/>
</dbReference>
<evidence type="ECO:0000256" key="2">
    <source>
        <dbReference type="ARBA" id="ARBA00006966"/>
    </source>
</evidence>
<name>A0A139NVU5_STROR</name>
<dbReference type="EC" id="4.1.2.5" evidence="5"/>
<dbReference type="GO" id="GO:0004793">
    <property type="term" value="F:threonine aldolase activity"/>
    <property type="evidence" value="ECO:0007669"/>
    <property type="project" value="UniProtKB-EC"/>
</dbReference>
<keyword evidence="5" id="KW-0456">Lyase</keyword>
<evidence type="ECO:0000256" key="1">
    <source>
        <dbReference type="ARBA" id="ARBA00001933"/>
    </source>
</evidence>
<dbReference type="Gene3D" id="3.40.640.10">
    <property type="entry name" value="Type I PLP-dependent aspartate aminotransferase-like (Major domain)"/>
    <property type="match status" value="1"/>
</dbReference>
<dbReference type="Gene3D" id="3.90.1150.10">
    <property type="entry name" value="Aspartate Aminotransferase, domain 1"/>
    <property type="match status" value="1"/>
</dbReference>
<dbReference type="OrthoDB" id="9774495at2"/>
<dbReference type="Proteomes" id="UP000070678">
    <property type="component" value="Unassembled WGS sequence"/>
</dbReference>
<dbReference type="AlphaFoldDB" id="A0A139NVU5"/>
<keyword evidence="3" id="KW-0663">Pyridoxal phosphate</keyword>
<proteinExistence type="inferred from homology"/>